<dbReference type="InterPro" id="IPR018961">
    <property type="entry name" value="DnaJ_homolog_subfam-C_membr-28"/>
</dbReference>
<dbReference type="PANTHER" id="PTHR39158:SF1">
    <property type="entry name" value="DNAJ HOMOLOG SUBFAMILY C MEMBER 28"/>
    <property type="match status" value="1"/>
</dbReference>
<dbReference type="PANTHER" id="PTHR39158">
    <property type="entry name" value="OS08G0560600 PROTEIN"/>
    <property type="match status" value="1"/>
</dbReference>
<gene>
    <name evidence="2" type="ORF">E1832_08755</name>
</gene>
<keyword evidence="3" id="KW-1185">Reference proteome</keyword>
<dbReference type="InterPro" id="IPR052573">
    <property type="entry name" value="DnaJ_C_subfamily_28"/>
</dbReference>
<accession>A0A4R5VBT3</accession>
<evidence type="ECO:0000259" key="1">
    <source>
        <dbReference type="Pfam" id="PF09350"/>
    </source>
</evidence>
<organism evidence="2 3">
    <name type="scientific">Antarcticimicrobium luteum</name>
    <dbReference type="NCBI Taxonomy" id="2547397"/>
    <lineage>
        <taxon>Bacteria</taxon>
        <taxon>Pseudomonadati</taxon>
        <taxon>Pseudomonadota</taxon>
        <taxon>Alphaproteobacteria</taxon>
        <taxon>Rhodobacterales</taxon>
        <taxon>Paracoccaceae</taxon>
        <taxon>Antarcticimicrobium</taxon>
    </lineage>
</organism>
<protein>
    <submittedName>
        <fullName evidence="2">DUF1992 domain-containing protein</fullName>
    </submittedName>
</protein>
<dbReference type="OrthoDB" id="8448455at2"/>
<dbReference type="EMBL" id="SMUV01000061">
    <property type="protein sequence ID" value="TDK49670.1"/>
    <property type="molecule type" value="Genomic_DNA"/>
</dbReference>
<proteinExistence type="predicted"/>
<dbReference type="Proteomes" id="UP000295301">
    <property type="component" value="Unassembled WGS sequence"/>
</dbReference>
<comment type="caution">
    <text evidence="2">The sequence shown here is derived from an EMBL/GenBank/DDBJ whole genome shotgun (WGS) entry which is preliminary data.</text>
</comment>
<dbReference type="Pfam" id="PF09350">
    <property type="entry name" value="DJC28_CD"/>
    <property type="match status" value="1"/>
</dbReference>
<dbReference type="RefSeq" id="WP_133359359.1">
    <property type="nucleotide sequence ID" value="NZ_SMUV01000061.1"/>
</dbReference>
<sequence>MSRAFRNLIERQIRKAEAEGKLSNLEGEGKPLPDRPGDALIDPGLAAGHRIMAEAGVLPEEFKLKKELDAARAAYAKLTDPDEKKSAMKRIADLELRYHIAQDVRRRFMR</sequence>
<name>A0A4R5VBT3_9RHOB</name>
<feature type="domain" description="DnaJ homologue subfamily C member 28 conserved" evidence="1">
    <location>
        <begin position="8"/>
        <end position="74"/>
    </location>
</feature>
<evidence type="ECO:0000313" key="2">
    <source>
        <dbReference type="EMBL" id="TDK49670.1"/>
    </source>
</evidence>
<dbReference type="AlphaFoldDB" id="A0A4R5VBT3"/>
<evidence type="ECO:0000313" key="3">
    <source>
        <dbReference type="Proteomes" id="UP000295301"/>
    </source>
</evidence>
<reference evidence="2 3" key="1">
    <citation type="submission" date="2019-03" db="EMBL/GenBank/DDBJ databases">
        <title>Ruegeria lutea sp. nov., a novel strain, isolated from marine sediment, the Masan Bay, South Korea.</title>
        <authorList>
            <person name="Kim J."/>
            <person name="Kim D.-Y."/>
            <person name="Lee S.-S."/>
        </authorList>
    </citation>
    <scope>NUCLEOTIDE SEQUENCE [LARGE SCALE GENOMIC DNA]</scope>
    <source>
        <strain evidence="2 3">318-1</strain>
    </source>
</reference>